<evidence type="ECO:0000256" key="1">
    <source>
        <dbReference type="SAM" id="MobiDB-lite"/>
    </source>
</evidence>
<keyword evidence="2" id="KW-0472">Membrane</keyword>
<evidence type="ECO:0000313" key="3">
    <source>
        <dbReference type="EMBL" id="ANN17178.1"/>
    </source>
</evidence>
<feature type="transmembrane region" description="Helical" evidence="2">
    <location>
        <begin position="120"/>
        <end position="138"/>
    </location>
</feature>
<dbReference type="InterPro" id="IPR051923">
    <property type="entry name" value="Glycosyl_Hydrolase_39"/>
</dbReference>
<organism evidence="3 4">
    <name type="scientific">Amycolatopsis orientalis</name>
    <name type="common">Nocardia orientalis</name>
    <dbReference type="NCBI Taxonomy" id="31958"/>
    <lineage>
        <taxon>Bacteria</taxon>
        <taxon>Bacillati</taxon>
        <taxon>Actinomycetota</taxon>
        <taxon>Actinomycetes</taxon>
        <taxon>Pseudonocardiales</taxon>
        <taxon>Pseudonocardiaceae</taxon>
        <taxon>Amycolatopsis</taxon>
    </lineage>
</organism>
<dbReference type="RefSeq" id="WP_044850582.1">
    <property type="nucleotide sequence ID" value="NZ_CP016174.1"/>
</dbReference>
<dbReference type="InterPro" id="IPR017853">
    <property type="entry name" value="GH"/>
</dbReference>
<keyword evidence="4" id="KW-1185">Reference proteome</keyword>
<dbReference type="KEGG" id="aori:SD37_17040"/>
<dbReference type="Proteomes" id="UP000093695">
    <property type="component" value="Chromosome"/>
</dbReference>
<gene>
    <name evidence="3" type="ORF">SD37_17040</name>
</gene>
<dbReference type="Pfam" id="PF13560">
    <property type="entry name" value="HTH_31"/>
    <property type="match status" value="1"/>
</dbReference>
<evidence type="ECO:0000313" key="4">
    <source>
        <dbReference type="Proteomes" id="UP000093695"/>
    </source>
</evidence>
<evidence type="ECO:0000256" key="2">
    <source>
        <dbReference type="SAM" id="Phobius"/>
    </source>
</evidence>
<accession>A0A193BYD2</accession>
<dbReference type="Gene3D" id="3.20.20.80">
    <property type="entry name" value="Glycosidases"/>
    <property type="match status" value="1"/>
</dbReference>
<feature type="region of interest" description="Disordered" evidence="1">
    <location>
        <begin position="525"/>
        <end position="554"/>
    </location>
</feature>
<reference evidence="3 4" key="1">
    <citation type="journal article" date="2015" name="Genome Announc.">
        <title>Draft Genome Sequence of Norvancomycin-Producing Strain Amycolatopsis orientalis CPCC200066.</title>
        <authorList>
            <person name="Lei X."/>
            <person name="Yuan F."/>
            <person name="Shi Y."/>
            <person name="Li X."/>
            <person name="Wang L."/>
            <person name="Hong B."/>
        </authorList>
    </citation>
    <scope>NUCLEOTIDE SEQUENCE [LARGE SCALE GENOMIC DNA]</scope>
    <source>
        <strain evidence="3 4">B-37</strain>
    </source>
</reference>
<keyword evidence="2" id="KW-1133">Transmembrane helix</keyword>
<proteinExistence type="predicted"/>
<sequence length="554" mass="60361">MAGVARYRDLGNRLEELKARSGHSYSGIGRKIHLSKSAVHRYCTGLSAPKEFGVVERIALTCGASRDEIVALHRLWLRATAPAGEVAEGAVPETAPVPSEAEPRHAPAEPARFPRRRRRWLVPGIVTAMAGFLAFLLVSSTAGSGPAEDAQAQRIGGPAWKLPPAPVPSTFFGVTINSATGRMPSFHVGAVRFWDGGTRWSEVQRLRGEFDWATLDRLVTGAEEADLPSLFVFGGTPRWASPNGPAGPYPEGTPAPPVDLADWELFVSSVVNRYRGRIDAYELWVLANDRRFFAGTVETLVDMTRRAAAIIRSRDPGATVVCPGMGQLWTPEGVSFLRRFADLNGYDQCDVASVKLFQKSASDPPESMLELTATIDRVMHEAGVHPRLWNTGTTYSIATQAPLDEVTARNHAVRFFLVGLYARKVNLERMYFYNWGGTRVPIVLQPVGGTPTAAALAVEVLQRWLHRAQSRSCGQGTPSGLPENVWRCEFTVIEPERTYDAAVVWADRGAATLTASAGTRRLHRLDGTEEPVQPGDPIAVSEEPVLVVSDPAGR</sequence>
<dbReference type="PANTHER" id="PTHR12631">
    <property type="entry name" value="ALPHA-L-IDURONIDASE"/>
    <property type="match status" value="1"/>
</dbReference>
<feature type="region of interest" description="Disordered" evidence="1">
    <location>
        <begin position="87"/>
        <end position="110"/>
    </location>
</feature>
<name>A0A193BYD2_AMYOR</name>
<dbReference type="PANTHER" id="PTHR12631:SF10">
    <property type="entry name" value="BETA-XYLOSIDASE-LIKE PROTEIN-RELATED"/>
    <property type="match status" value="1"/>
</dbReference>
<dbReference type="STRING" id="31958.SD37_17040"/>
<dbReference type="SUPFAM" id="SSF51445">
    <property type="entry name" value="(Trans)glycosidases"/>
    <property type="match status" value="1"/>
</dbReference>
<dbReference type="AlphaFoldDB" id="A0A193BYD2"/>
<protein>
    <recommendedName>
        <fullName evidence="5">Cobalamin ABC transporter substrate-binding protein</fullName>
    </recommendedName>
</protein>
<keyword evidence="2" id="KW-0812">Transmembrane</keyword>
<dbReference type="EMBL" id="CP016174">
    <property type="protein sequence ID" value="ANN17178.1"/>
    <property type="molecule type" value="Genomic_DNA"/>
</dbReference>
<dbReference type="GO" id="GO:0004553">
    <property type="term" value="F:hydrolase activity, hydrolyzing O-glycosyl compounds"/>
    <property type="evidence" value="ECO:0007669"/>
    <property type="project" value="TreeGrafter"/>
</dbReference>
<evidence type="ECO:0008006" key="5">
    <source>
        <dbReference type="Google" id="ProtNLM"/>
    </source>
</evidence>